<dbReference type="Gene3D" id="3.20.20.370">
    <property type="entry name" value="Glycoside hydrolase/deacetylase"/>
    <property type="match status" value="1"/>
</dbReference>
<dbReference type="EC" id="3.5.1.41" evidence="9"/>
<name>A0A2N5VLL3_9BASI</name>
<dbReference type="PANTHER" id="PTHR10587:SF135">
    <property type="entry name" value="CHITIN DEACETYLASE 3"/>
    <property type="match status" value="1"/>
</dbReference>
<evidence type="ECO:0000256" key="4">
    <source>
        <dbReference type="ARBA" id="ARBA00023024"/>
    </source>
</evidence>
<dbReference type="Proteomes" id="UP000235392">
    <property type="component" value="Unassembled WGS sequence"/>
</dbReference>
<dbReference type="InterPro" id="IPR050248">
    <property type="entry name" value="Polysacc_deacetylase_ArnD"/>
</dbReference>
<accession>A0A2N5VLL3</accession>
<evidence type="ECO:0000256" key="7">
    <source>
        <dbReference type="ARBA" id="ARBA00023288"/>
    </source>
</evidence>
<comment type="catalytic activity">
    <reaction evidence="10">
        <text>[(1-&gt;4)-N-acetyl-beta-D-glucosaminyl](n) + n H2O = chitosan + n acetate</text>
        <dbReference type="Rhea" id="RHEA:10464"/>
        <dbReference type="Rhea" id="RHEA-COMP:9593"/>
        <dbReference type="Rhea" id="RHEA-COMP:9597"/>
        <dbReference type="ChEBI" id="CHEBI:15377"/>
        <dbReference type="ChEBI" id="CHEBI:17029"/>
        <dbReference type="ChEBI" id="CHEBI:30089"/>
        <dbReference type="ChEBI" id="CHEBI:57704"/>
        <dbReference type="EC" id="3.5.1.41"/>
    </reaction>
    <physiologicalReaction direction="left-to-right" evidence="10">
        <dbReference type="Rhea" id="RHEA:10465"/>
    </physiologicalReaction>
</comment>
<gene>
    <name evidence="12" type="ORF">PCASD_01087</name>
</gene>
<dbReference type="AlphaFoldDB" id="A0A2N5VLL3"/>
<evidence type="ECO:0000313" key="13">
    <source>
        <dbReference type="Proteomes" id="UP000235392"/>
    </source>
</evidence>
<dbReference type="GO" id="GO:0006032">
    <property type="term" value="P:chitin catabolic process"/>
    <property type="evidence" value="ECO:0007669"/>
    <property type="project" value="UniProtKB-KW"/>
</dbReference>
<feature type="domain" description="NodB homology" evidence="11">
    <location>
        <begin position="215"/>
        <end position="419"/>
    </location>
</feature>
<keyword evidence="8" id="KW-0624">Polysaccharide degradation</keyword>
<dbReference type="Pfam" id="PF01522">
    <property type="entry name" value="Polysacc_deac_1"/>
    <property type="match status" value="1"/>
</dbReference>
<keyword evidence="3" id="KW-0472">Membrane</keyword>
<dbReference type="InterPro" id="IPR002509">
    <property type="entry name" value="NODB_dom"/>
</dbReference>
<keyword evidence="7" id="KW-0449">Lipoprotein</keyword>
<sequence length="459" mass="51802">MHKIRRVIGQHHRRFMVLLCVVYVVWILRIMTATRGESSLSAGGVFSLRLWERFPGRRHEESNEGEDDSHLVRLEWRPIRSGWSRRLLVVKLTVLDWLGRWNVINSSYTSSGGQFLGYPAVSQIGPKPKREWIRRLQYIQSGSPHHRLIITDEVRRSLLDIPVARLEKDGLVSYPSHINSTGPASGICSWERSGCLRSPEHGYVQDLDVLHSDPFSWVVNFDDGPLPPSESLYHVLDQFNLTATHFWIGGNVLKHWRLALVADRRGDHLAVHTWSHSHLTSLTNQQILGELGWTMQIIADLTGKVPRFFRPPYGNIDNRVRAIAKHVFGLETVLWNFDTVDWALNQTYATGDQVDAAESAGGAGVLSVETAVEGLREYIKQSSFAQRGALVLEHELSDEAVEVFRRSCQLVLGHGASTSTSGGDSHPFFRTVGPLPACLKEGEADWYNNNNNNNNNNQL</sequence>
<comment type="subcellular location">
    <subcellularLocation>
        <location evidence="2">Cell membrane</location>
        <topology evidence="2">Lipid-anchor</topology>
        <topology evidence="2">GPI-anchor</topology>
    </subcellularLocation>
</comment>
<dbReference type="GO" id="GO:0005886">
    <property type="term" value="C:plasma membrane"/>
    <property type="evidence" value="ECO:0007669"/>
    <property type="project" value="UniProtKB-SubCell"/>
</dbReference>
<evidence type="ECO:0000256" key="9">
    <source>
        <dbReference type="ARBA" id="ARBA00024056"/>
    </source>
</evidence>
<dbReference type="EMBL" id="PGCI01000008">
    <property type="protein sequence ID" value="PLW50882.1"/>
    <property type="molecule type" value="Genomic_DNA"/>
</dbReference>
<evidence type="ECO:0000256" key="6">
    <source>
        <dbReference type="ARBA" id="ARBA00023285"/>
    </source>
</evidence>
<evidence type="ECO:0000313" key="12">
    <source>
        <dbReference type="EMBL" id="PLW50882.1"/>
    </source>
</evidence>
<evidence type="ECO:0000259" key="11">
    <source>
        <dbReference type="PROSITE" id="PS51677"/>
    </source>
</evidence>
<comment type="cofactor">
    <cofactor evidence="1">
        <name>Co(2+)</name>
        <dbReference type="ChEBI" id="CHEBI:48828"/>
    </cofactor>
</comment>
<dbReference type="GO" id="GO:0004099">
    <property type="term" value="F:chitin deacetylase activity"/>
    <property type="evidence" value="ECO:0007669"/>
    <property type="project" value="UniProtKB-EC"/>
</dbReference>
<keyword evidence="3" id="KW-0325">Glycoprotein</keyword>
<keyword evidence="5" id="KW-0119">Carbohydrate metabolism</keyword>
<keyword evidence="4" id="KW-0146">Chitin degradation</keyword>
<organism evidence="12 13">
    <name type="scientific">Puccinia coronata f. sp. avenae</name>
    <dbReference type="NCBI Taxonomy" id="200324"/>
    <lineage>
        <taxon>Eukaryota</taxon>
        <taxon>Fungi</taxon>
        <taxon>Dikarya</taxon>
        <taxon>Basidiomycota</taxon>
        <taxon>Pucciniomycotina</taxon>
        <taxon>Pucciniomycetes</taxon>
        <taxon>Pucciniales</taxon>
        <taxon>Pucciniaceae</taxon>
        <taxon>Puccinia</taxon>
    </lineage>
</organism>
<proteinExistence type="predicted"/>
<evidence type="ECO:0000256" key="8">
    <source>
        <dbReference type="ARBA" id="ARBA00023326"/>
    </source>
</evidence>
<dbReference type="InterPro" id="IPR011330">
    <property type="entry name" value="Glyco_hydro/deAcase_b/a-brl"/>
</dbReference>
<evidence type="ECO:0000256" key="2">
    <source>
        <dbReference type="ARBA" id="ARBA00004609"/>
    </source>
</evidence>
<evidence type="ECO:0000256" key="3">
    <source>
        <dbReference type="ARBA" id="ARBA00022622"/>
    </source>
</evidence>
<keyword evidence="6" id="KW-0170">Cobalt</keyword>
<dbReference type="GO" id="GO:0009272">
    <property type="term" value="P:fungal-type cell wall biogenesis"/>
    <property type="evidence" value="ECO:0007669"/>
    <property type="project" value="UniProtKB-ARBA"/>
</dbReference>
<dbReference type="SUPFAM" id="SSF88713">
    <property type="entry name" value="Glycoside hydrolase/deacetylase"/>
    <property type="match status" value="1"/>
</dbReference>
<protein>
    <recommendedName>
        <fullName evidence="9">chitin deacetylase</fullName>
        <ecNumber evidence="9">3.5.1.41</ecNumber>
    </recommendedName>
</protein>
<evidence type="ECO:0000256" key="1">
    <source>
        <dbReference type="ARBA" id="ARBA00001941"/>
    </source>
</evidence>
<dbReference type="PANTHER" id="PTHR10587">
    <property type="entry name" value="GLYCOSYL TRANSFERASE-RELATED"/>
    <property type="match status" value="1"/>
</dbReference>
<evidence type="ECO:0000256" key="5">
    <source>
        <dbReference type="ARBA" id="ARBA00023277"/>
    </source>
</evidence>
<evidence type="ECO:0000256" key="10">
    <source>
        <dbReference type="ARBA" id="ARBA00048494"/>
    </source>
</evidence>
<dbReference type="GO" id="GO:0000272">
    <property type="term" value="P:polysaccharide catabolic process"/>
    <property type="evidence" value="ECO:0007669"/>
    <property type="project" value="UniProtKB-KW"/>
</dbReference>
<keyword evidence="3" id="KW-0336">GPI-anchor</keyword>
<dbReference type="GO" id="GO:0098552">
    <property type="term" value="C:side of membrane"/>
    <property type="evidence" value="ECO:0007669"/>
    <property type="project" value="UniProtKB-KW"/>
</dbReference>
<dbReference type="PROSITE" id="PS51677">
    <property type="entry name" value="NODB"/>
    <property type="match status" value="1"/>
</dbReference>
<reference evidence="12 13" key="1">
    <citation type="submission" date="2017-11" db="EMBL/GenBank/DDBJ databases">
        <title>De novo assembly and phasing of dikaryotic genomes from two isolates of Puccinia coronata f. sp. avenae, the causal agent of oat crown rust.</title>
        <authorList>
            <person name="Miller M.E."/>
            <person name="Zhang Y."/>
            <person name="Omidvar V."/>
            <person name="Sperschneider J."/>
            <person name="Schwessinger B."/>
            <person name="Raley C."/>
            <person name="Palmer J.M."/>
            <person name="Garnica D."/>
            <person name="Upadhyaya N."/>
            <person name="Rathjen J."/>
            <person name="Taylor J.M."/>
            <person name="Park R.F."/>
            <person name="Dodds P.N."/>
            <person name="Hirsch C.D."/>
            <person name="Kianian S.F."/>
            <person name="Figueroa M."/>
        </authorList>
    </citation>
    <scope>NUCLEOTIDE SEQUENCE [LARGE SCALE GENOMIC DNA]</scope>
    <source>
        <strain evidence="12">12SD80</strain>
    </source>
</reference>
<comment type="caution">
    <text evidence="12">The sequence shown here is derived from an EMBL/GenBank/DDBJ whole genome shotgun (WGS) entry which is preliminary data.</text>
</comment>